<evidence type="ECO:0000313" key="3">
    <source>
        <dbReference type="EMBL" id="KAA1100205.1"/>
    </source>
</evidence>
<feature type="non-terminal residue" evidence="3">
    <location>
        <position position="122"/>
    </location>
</feature>
<evidence type="ECO:0000256" key="2">
    <source>
        <dbReference type="SAM" id="SignalP"/>
    </source>
</evidence>
<feature type="chain" id="PRO_5023049643" evidence="2">
    <location>
        <begin position="20"/>
        <end position="122"/>
    </location>
</feature>
<reference evidence="3 4" key="1">
    <citation type="submission" date="2019-05" db="EMBL/GenBank/DDBJ databases">
        <title>Emergence of the Ug99 lineage of the wheat stem rust pathogen through somatic hybridization.</title>
        <authorList>
            <person name="Li F."/>
            <person name="Upadhyaya N.M."/>
            <person name="Sperschneider J."/>
            <person name="Matny O."/>
            <person name="Nguyen-Phuc H."/>
            <person name="Mago R."/>
            <person name="Raley C."/>
            <person name="Miller M.E."/>
            <person name="Silverstein K.A.T."/>
            <person name="Henningsen E."/>
            <person name="Hirsch C.D."/>
            <person name="Visser B."/>
            <person name="Pretorius Z.A."/>
            <person name="Steffenson B.J."/>
            <person name="Schwessinger B."/>
            <person name="Dodds P.N."/>
            <person name="Figueroa M."/>
        </authorList>
    </citation>
    <scope>NUCLEOTIDE SEQUENCE [LARGE SCALE GENOMIC DNA]</scope>
    <source>
        <strain evidence="3">21-0</strain>
    </source>
</reference>
<name>A0A5B0PF38_PUCGR</name>
<gene>
    <name evidence="3" type="ORF">PGT21_031640</name>
</gene>
<sequence length="122" mass="13571">MNLTSFYLCLGLIIEAVSGPHVTGSEAGRSSSTRARASSQNYAIYLWFDPPCCDQAEIGILADHHPYHHHHQSSRLSSHRSQPKHQYKGASQVLTQADNPEIELAIRQTITHVMMVDLCSDT</sequence>
<proteinExistence type="predicted"/>
<keyword evidence="2" id="KW-0732">Signal</keyword>
<keyword evidence="4" id="KW-1185">Reference proteome</keyword>
<accession>A0A5B0PF38</accession>
<comment type="caution">
    <text evidence="3">The sequence shown here is derived from an EMBL/GenBank/DDBJ whole genome shotgun (WGS) entry which is preliminary data.</text>
</comment>
<feature type="signal peptide" evidence="2">
    <location>
        <begin position="1"/>
        <end position="19"/>
    </location>
</feature>
<feature type="region of interest" description="Disordered" evidence="1">
    <location>
        <begin position="69"/>
        <end position="89"/>
    </location>
</feature>
<evidence type="ECO:0000256" key="1">
    <source>
        <dbReference type="SAM" id="MobiDB-lite"/>
    </source>
</evidence>
<dbReference type="AlphaFoldDB" id="A0A5B0PF38"/>
<evidence type="ECO:0000313" key="4">
    <source>
        <dbReference type="Proteomes" id="UP000324748"/>
    </source>
</evidence>
<organism evidence="3 4">
    <name type="scientific">Puccinia graminis f. sp. tritici</name>
    <dbReference type="NCBI Taxonomy" id="56615"/>
    <lineage>
        <taxon>Eukaryota</taxon>
        <taxon>Fungi</taxon>
        <taxon>Dikarya</taxon>
        <taxon>Basidiomycota</taxon>
        <taxon>Pucciniomycotina</taxon>
        <taxon>Pucciniomycetes</taxon>
        <taxon>Pucciniales</taxon>
        <taxon>Pucciniaceae</taxon>
        <taxon>Puccinia</taxon>
    </lineage>
</organism>
<dbReference type="Proteomes" id="UP000324748">
    <property type="component" value="Unassembled WGS sequence"/>
</dbReference>
<protein>
    <submittedName>
        <fullName evidence="3">Uncharacterized protein</fullName>
    </submittedName>
</protein>
<dbReference type="EMBL" id="VSWC01000054">
    <property type="protein sequence ID" value="KAA1100205.1"/>
    <property type="molecule type" value="Genomic_DNA"/>
</dbReference>
<feature type="compositionally biased region" description="Basic residues" evidence="1">
    <location>
        <begin position="69"/>
        <end position="87"/>
    </location>
</feature>